<proteinExistence type="predicted"/>
<dbReference type="Pfam" id="PF03160">
    <property type="entry name" value="Calx-beta"/>
    <property type="match status" value="3"/>
</dbReference>
<feature type="region of interest" description="Disordered" evidence="4">
    <location>
        <begin position="437"/>
        <end position="464"/>
    </location>
</feature>
<dbReference type="SUPFAM" id="SSF55486">
    <property type="entry name" value="Metalloproteases ('zincins'), catalytic domain"/>
    <property type="match status" value="1"/>
</dbReference>
<dbReference type="PANTHER" id="PTHR46682">
    <property type="entry name" value="ADHESION G-PROTEIN COUPLED RECEPTOR V1"/>
    <property type="match status" value="1"/>
</dbReference>
<organism evidence="7 8">
    <name type="scientific">Oleispira antarctica RB-8</name>
    <dbReference type="NCBI Taxonomy" id="698738"/>
    <lineage>
        <taxon>Bacteria</taxon>
        <taxon>Pseudomonadati</taxon>
        <taxon>Pseudomonadota</taxon>
        <taxon>Gammaproteobacteria</taxon>
        <taxon>Oceanospirillales</taxon>
        <taxon>Oceanospirillaceae</taxon>
        <taxon>Oleispira</taxon>
    </lineage>
</organism>
<sequence>MYYLKHIFSITILSSLLSFHAHSSVSPDGIWSDITSRSAVNKAFNYRSINASAAELVNQLQNAPLEGTSSQGLEFFLPMPNGSFERVSVFESPIMAPELAAKLPDLKTYKVTGLDNPLVSGRLDASPEGFHGFLNTDQGVIYIEPESSYSPNGSKETYRSFDKSNFPASKHEFKCSVIGHEHGDSPIQSLVHNRPQTFAMRSSGTSVRTYRLALAATAEYTTKVSTGTPSVAKAQAAIVTAVNRINAIYEKEVAIKFSLVDNSNIVFTDTLTDGYSNDDGFTLLSENKAKLDSIITPAGYDIGHVFSTGGGGVASLASVCDDASKAQGVTGSYNPVGDPFVVDYVAHEMGHQFGAPHTFNSGGNNSGSCDDSNRQNHQSTDGGTQLSDSAYEPGSGSTIMAYAGICYPQNIQNNTDPYFHARSLEQIREFVENEIPYSNTQGGSCGTSEPTGNTPPSAEAGDNYTIPANTPFALTASGDDIDAADIASLNYTWEQFDLGSKTTSREEMHTDADTRPIIRSRQGTRSPTRYIPALDAILENNLTKYDGERLPTTDRDMKFRLTVRSGATGFNQDDMIVSVDKDAGPFAVTAPTVGVTLSGGSKVSVTWNVANTQAAPVNCANVEIKYSNNSGQNFSTILLDSTDNDGSEFVTLPNVKTTTGRIKVQCLNNIFFNVSVGDFSVNEVSLLAITANSANKVEGDTGITPFTFNVSRSGITTGSTRVNYSVTGLGNNPATATDFVGNIFPSGSIIFDDGEVNKTITVNVVGDINIETDENFTVVLSDSVSSTISSVSANGIIRSDDASLSISATDTDKAEGNSGSTAYTFLVIRTGITSNTANVNYSVTGLGNNPATAADFMGNIFPSGSIIFDDGEVNKTITVNVAGDTDIETDEGFTVVLSNSVSSTISSASANGIIRSDDTSLSISATDTDKAEGNAGSTAYTFTVTRSGVTSGAASVTYTVAGLGNDPATAADFMGNIFPSESINFSDGESSKMITVNVAGDTDIETDEGFTVVLSNPVSSLISSAFANAIIENDDVDSDAGSNADQDSTSSGSGSGGLLVWLLLPLLLIRRKLS</sequence>
<dbReference type="InterPro" id="IPR003644">
    <property type="entry name" value="Calx_beta"/>
</dbReference>
<evidence type="ECO:0000256" key="1">
    <source>
        <dbReference type="ARBA" id="ARBA00022729"/>
    </source>
</evidence>
<evidence type="ECO:0000256" key="5">
    <source>
        <dbReference type="SAM" id="SignalP"/>
    </source>
</evidence>
<feature type="domain" description="Calx-beta" evidence="6">
    <location>
        <begin position="793"/>
        <end position="898"/>
    </location>
</feature>
<gene>
    <name evidence="7" type="ORF">OLEAN_C38320</name>
</gene>
<feature type="region of interest" description="Disordered" evidence="4">
    <location>
        <begin position="355"/>
        <end position="392"/>
    </location>
</feature>
<dbReference type="GO" id="GO:0004930">
    <property type="term" value="F:G protein-coupled receptor activity"/>
    <property type="evidence" value="ECO:0007669"/>
    <property type="project" value="InterPro"/>
</dbReference>
<dbReference type="GO" id="GO:0008237">
    <property type="term" value="F:metallopeptidase activity"/>
    <property type="evidence" value="ECO:0007669"/>
    <property type="project" value="InterPro"/>
</dbReference>
<feature type="domain" description="Calx-beta" evidence="6">
    <location>
        <begin position="674"/>
        <end position="781"/>
    </location>
</feature>
<evidence type="ECO:0000256" key="2">
    <source>
        <dbReference type="ARBA" id="ARBA00022737"/>
    </source>
</evidence>
<keyword evidence="2" id="KW-0677">Repeat</keyword>
<dbReference type="AlphaFoldDB" id="R4YUN6"/>
<keyword evidence="8" id="KW-1185">Reference proteome</keyword>
<evidence type="ECO:0000313" key="8">
    <source>
        <dbReference type="Proteomes" id="UP000032749"/>
    </source>
</evidence>
<evidence type="ECO:0000259" key="6">
    <source>
        <dbReference type="SMART" id="SM00237"/>
    </source>
</evidence>
<dbReference type="Pfam" id="PF13583">
    <property type="entry name" value="Reprolysin_4"/>
    <property type="match status" value="1"/>
</dbReference>
<feature type="domain" description="Calx-beta" evidence="6">
    <location>
        <begin position="910"/>
        <end position="1015"/>
    </location>
</feature>
<feature type="compositionally biased region" description="Polar residues" evidence="4">
    <location>
        <begin position="437"/>
        <end position="456"/>
    </location>
</feature>
<dbReference type="InterPro" id="IPR024079">
    <property type="entry name" value="MetalloPept_cat_dom_sf"/>
</dbReference>
<dbReference type="Proteomes" id="UP000032749">
    <property type="component" value="Chromosome"/>
</dbReference>
<dbReference type="InterPro" id="IPR026919">
    <property type="entry name" value="ADGRV1"/>
</dbReference>
<feature type="chain" id="PRO_5004374447" description="Calx-beta domain-containing protein" evidence="5">
    <location>
        <begin position="24"/>
        <end position="1074"/>
    </location>
</feature>
<dbReference type="GO" id="GO:0016020">
    <property type="term" value="C:membrane"/>
    <property type="evidence" value="ECO:0007669"/>
    <property type="project" value="InterPro"/>
</dbReference>
<dbReference type="STRING" id="698738.OLEAN_C38320"/>
<dbReference type="SMART" id="SM00237">
    <property type="entry name" value="Calx_beta"/>
    <property type="match status" value="3"/>
</dbReference>
<keyword evidence="1 5" id="KW-0732">Signal</keyword>
<dbReference type="EMBL" id="FO203512">
    <property type="protein sequence ID" value="CCK78008.1"/>
    <property type="molecule type" value="Genomic_DNA"/>
</dbReference>
<evidence type="ECO:0000256" key="3">
    <source>
        <dbReference type="ARBA" id="ARBA00022837"/>
    </source>
</evidence>
<reference evidence="7 8" key="1">
    <citation type="journal article" date="2013" name="Nat. Commun.">
        <title>Genome sequence and functional genomic analysis of the oil-degrading bacterium Oleispira antarctica.</title>
        <authorList>
            <person name="Kube M."/>
            <person name="Chernikova T.N."/>
            <person name="Al-Ramahi Y."/>
            <person name="Beloqui A."/>
            <person name="Lopez-Cortez N."/>
            <person name="Guazzaroni M.E."/>
            <person name="Heipieper H.J."/>
            <person name="Klages S."/>
            <person name="Kotsyurbenko O.R."/>
            <person name="Langer I."/>
            <person name="Nechitaylo T.Y."/>
            <person name="Lunsdorf H."/>
            <person name="Fernandez M."/>
            <person name="Juarez S."/>
            <person name="Ciordia S."/>
            <person name="Singer A."/>
            <person name="Kagan O."/>
            <person name="Egorova O."/>
            <person name="Petit P.A."/>
            <person name="Stogios P."/>
            <person name="Kim Y."/>
            <person name="Tchigvintsev A."/>
            <person name="Flick R."/>
            <person name="Denaro R."/>
            <person name="Genovese M."/>
            <person name="Albar J.P."/>
            <person name="Reva O.N."/>
            <person name="Martinez-Gomariz M."/>
            <person name="Tran H."/>
            <person name="Ferrer M."/>
            <person name="Savchenko A."/>
            <person name="Yakunin A.F."/>
            <person name="Yakimov M.M."/>
            <person name="Golyshina O.V."/>
            <person name="Reinhardt R."/>
            <person name="Golyshin P.N."/>
        </authorList>
    </citation>
    <scope>NUCLEOTIDE SEQUENCE [LARGE SCALE GENOMIC DNA]</scope>
</reference>
<feature type="compositionally biased region" description="Polar residues" evidence="4">
    <location>
        <begin position="375"/>
        <end position="388"/>
    </location>
</feature>
<dbReference type="KEGG" id="oai:OLEAN_C38320"/>
<protein>
    <recommendedName>
        <fullName evidence="6">Calx-beta domain-containing protein</fullName>
    </recommendedName>
</protein>
<evidence type="ECO:0000256" key="4">
    <source>
        <dbReference type="SAM" id="MobiDB-lite"/>
    </source>
</evidence>
<evidence type="ECO:0000313" key="7">
    <source>
        <dbReference type="EMBL" id="CCK78008.1"/>
    </source>
</evidence>
<dbReference type="HOGENOM" id="CLU_287125_0_0_6"/>
<dbReference type="PANTHER" id="PTHR46682:SF1">
    <property type="entry name" value="ADHESION G-PROTEIN COUPLED RECEPTOR V1"/>
    <property type="match status" value="1"/>
</dbReference>
<dbReference type="OrthoDB" id="5242130at2"/>
<dbReference type="InterPro" id="IPR038081">
    <property type="entry name" value="CalX-like_sf"/>
</dbReference>
<name>R4YUN6_OLEAN</name>
<dbReference type="Gene3D" id="3.40.390.10">
    <property type="entry name" value="Collagenase (Catalytic Domain)"/>
    <property type="match status" value="1"/>
</dbReference>
<keyword evidence="3" id="KW-0106">Calcium</keyword>
<dbReference type="Gene3D" id="2.60.40.2030">
    <property type="match status" value="3"/>
</dbReference>
<accession>R4YUN6</accession>
<dbReference type="PATRIC" id="fig|698738.3.peg.3988"/>
<dbReference type="SUPFAM" id="SSF141072">
    <property type="entry name" value="CalX-like"/>
    <property type="match status" value="3"/>
</dbReference>
<feature type="signal peptide" evidence="5">
    <location>
        <begin position="1"/>
        <end position="23"/>
    </location>
</feature>